<evidence type="ECO:0000256" key="1">
    <source>
        <dbReference type="SAM" id="Phobius"/>
    </source>
</evidence>
<evidence type="ECO:0000313" key="3">
    <source>
        <dbReference type="EMBL" id="PJC52158.1"/>
    </source>
</evidence>
<keyword evidence="1" id="KW-0472">Membrane</keyword>
<evidence type="ECO:0008006" key="5">
    <source>
        <dbReference type="Google" id="ProtNLM"/>
    </source>
</evidence>
<dbReference type="Proteomes" id="UP000231456">
    <property type="component" value="Unassembled WGS sequence"/>
</dbReference>
<protein>
    <recommendedName>
        <fullName evidence="5">DUF5671 domain-containing protein</fullName>
    </recommendedName>
</protein>
<feature type="signal peptide" evidence="2">
    <location>
        <begin position="1"/>
        <end position="30"/>
    </location>
</feature>
<gene>
    <name evidence="3" type="ORF">CO030_04365</name>
</gene>
<organism evidence="3 4">
    <name type="scientific">Candidatus Magasanikbacteria bacterium CG_4_9_14_0_2_um_filter_42_11</name>
    <dbReference type="NCBI Taxonomy" id="1974643"/>
    <lineage>
        <taxon>Bacteria</taxon>
        <taxon>Candidatus Magasanikiibacteriota</taxon>
    </lineage>
</organism>
<feature type="transmembrane region" description="Helical" evidence="1">
    <location>
        <begin position="105"/>
        <end position="126"/>
    </location>
</feature>
<evidence type="ECO:0000313" key="4">
    <source>
        <dbReference type="Proteomes" id="UP000231456"/>
    </source>
</evidence>
<keyword evidence="1" id="KW-0812">Transmembrane</keyword>
<sequence>MRYAFVRFGVLMSIVALECSFSLSASPVYAQTLSKDIISQVDSAGGNAGYATSSTSTPMVFFASFISVMLSIIGMLFFVLLIYAGYVRLTAHGEEDRLKKSTKTMVAALLGLTIVLLSYSITKFVLPRVYNASRVEPVYEENNDSPNTIYNKSIDIKLF</sequence>
<name>A0A2M8F8Y1_9BACT</name>
<comment type="caution">
    <text evidence="3">The sequence shown here is derived from an EMBL/GenBank/DDBJ whole genome shotgun (WGS) entry which is preliminary data.</text>
</comment>
<keyword evidence="1" id="KW-1133">Transmembrane helix</keyword>
<dbReference type="EMBL" id="PFRH01000135">
    <property type="protein sequence ID" value="PJC52158.1"/>
    <property type="molecule type" value="Genomic_DNA"/>
</dbReference>
<evidence type="ECO:0000256" key="2">
    <source>
        <dbReference type="SAM" id="SignalP"/>
    </source>
</evidence>
<feature type="chain" id="PRO_5014604797" description="DUF5671 domain-containing protein" evidence="2">
    <location>
        <begin position="31"/>
        <end position="159"/>
    </location>
</feature>
<reference evidence="4" key="1">
    <citation type="submission" date="2017-09" db="EMBL/GenBank/DDBJ databases">
        <title>Depth-based differentiation of microbial function through sediment-hosted aquifers and enrichment of novel symbionts in the deep terrestrial subsurface.</title>
        <authorList>
            <person name="Probst A.J."/>
            <person name="Ladd B."/>
            <person name="Jarett J.K."/>
            <person name="Geller-Mcgrath D.E."/>
            <person name="Sieber C.M.K."/>
            <person name="Emerson J.B."/>
            <person name="Anantharaman K."/>
            <person name="Thomas B.C."/>
            <person name="Malmstrom R."/>
            <person name="Stieglmeier M."/>
            <person name="Klingl A."/>
            <person name="Woyke T."/>
            <person name="Ryan C.M."/>
            <person name="Banfield J.F."/>
        </authorList>
    </citation>
    <scope>NUCLEOTIDE SEQUENCE [LARGE SCALE GENOMIC DNA]</scope>
</reference>
<keyword evidence="2" id="KW-0732">Signal</keyword>
<feature type="transmembrane region" description="Helical" evidence="1">
    <location>
        <begin position="59"/>
        <end position="84"/>
    </location>
</feature>
<dbReference type="AlphaFoldDB" id="A0A2M8F8Y1"/>
<accession>A0A2M8F8Y1</accession>
<proteinExistence type="predicted"/>